<comment type="caution">
    <text evidence="4">The sequence shown here is derived from an EMBL/GenBank/DDBJ whole genome shotgun (WGS) entry which is preliminary data.</text>
</comment>
<keyword evidence="5" id="KW-1185">Reference proteome</keyword>
<dbReference type="PROSITE" id="PS00622">
    <property type="entry name" value="HTH_LUXR_1"/>
    <property type="match status" value="1"/>
</dbReference>
<evidence type="ECO:0000313" key="5">
    <source>
        <dbReference type="Proteomes" id="UP001595872"/>
    </source>
</evidence>
<dbReference type="InterPro" id="IPR036388">
    <property type="entry name" value="WH-like_DNA-bd_sf"/>
</dbReference>
<sequence>MARDAGIVGRNAGIVDRDAEIAGRDAEIAGRDAEIVGRDAEIVGRDAEIERLSALVADVSGGGRALLLSGAAGTGKSTLLDDAARRAAAAGRRVLRAAGDESEKDLPFAALHQLLRPLLAEAGDLPDRQRRALLGAFGFEPGDADPLLTGVAVLSLLSWAAGRAPLLVVLDDVQWIDAASAGALSFAVRRLDGDPVAVLAGRLDGDPVALLAGGRGADGHEAATVLAGGRGGDGHDTGRALTGRFGRGVPELVLGPLGRAESRRLLDLRSPGLAAGLRERVLDEAAGNPLALLELAEAARGRRAGDAHGPLPVDERLARIYAARLAELPEAGRRALLLLAAADAADPPDTVLALLPQPDDKAWTALEESHLVRREGRYPRFRHPLIRSAVYHAEPLDARLEAHRALAAALRDEPDRRAWHLAAAALHPDAEVSAALEETAERARRRGGHAAAARALARAAELRPDREDGARLLADAAGLAAFTGDLPWVEELAARARARTGDPAVHATAALPAGRLAALTGRHAGAFPGLIAIAAERAAEDPAVALDALATAAVLRFYSGEESQRSEIARVLPSLPAGPLREWTLAVSDPFGAGRALAPRLPDLIAAARDRPERSTALAVAAWILDETPLAVRTFDEAVHAWRTHGPLPDGLGGVVALAYFEHGRWEQARTVCAELAALPAAPVLDHAVACARAIDAMVLAAQGDTASARALAGEALRLVDPLESRSVAVYAHRALASAAIADGDYETAYEYARAVFDADGGPVHYHASYPALPELAASAARSGHHADAIEIVERSARTTAGSGSSRLRSLVHRGRALLAEPEHAEPAFQAALADSELQRWPFEHAQTLLEYAEWLRRRRRIAEARPFLTAANDTFLRLGARPWAERARSESRAAGLDTGTADPGGFAGLSPQQQQIVRLAARGLSNREIGERLYLSPRTVGSHLYRTFPKLGVTARSQLRDVVDAAGDPD</sequence>
<dbReference type="SUPFAM" id="SSF52540">
    <property type="entry name" value="P-loop containing nucleoside triphosphate hydrolases"/>
    <property type="match status" value="1"/>
</dbReference>
<keyword evidence="2" id="KW-0067">ATP-binding</keyword>
<dbReference type="RefSeq" id="WP_378254903.1">
    <property type="nucleotide sequence ID" value="NZ_JBHSIT010000003.1"/>
</dbReference>
<dbReference type="PROSITE" id="PS50043">
    <property type="entry name" value="HTH_LUXR_2"/>
    <property type="match status" value="1"/>
</dbReference>
<dbReference type="Pfam" id="PF13191">
    <property type="entry name" value="AAA_16"/>
    <property type="match status" value="1"/>
</dbReference>
<dbReference type="PANTHER" id="PTHR16305:SF35">
    <property type="entry name" value="TRANSCRIPTIONAL ACTIVATOR DOMAIN"/>
    <property type="match status" value="1"/>
</dbReference>
<keyword evidence="1" id="KW-0547">Nucleotide-binding</keyword>
<evidence type="ECO:0000313" key="4">
    <source>
        <dbReference type="EMBL" id="MFC4908364.1"/>
    </source>
</evidence>
<dbReference type="InterPro" id="IPR041664">
    <property type="entry name" value="AAA_16"/>
</dbReference>
<name>A0ABV9TWM3_9ACTN</name>
<dbReference type="InterPro" id="IPR027417">
    <property type="entry name" value="P-loop_NTPase"/>
</dbReference>
<dbReference type="InterPro" id="IPR011990">
    <property type="entry name" value="TPR-like_helical_dom_sf"/>
</dbReference>
<evidence type="ECO:0000256" key="1">
    <source>
        <dbReference type="ARBA" id="ARBA00022741"/>
    </source>
</evidence>
<organism evidence="4 5">
    <name type="scientific">Actinomadura gamaensis</name>
    <dbReference type="NCBI Taxonomy" id="1763541"/>
    <lineage>
        <taxon>Bacteria</taxon>
        <taxon>Bacillati</taxon>
        <taxon>Actinomycetota</taxon>
        <taxon>Actinomycetes</taxon>
        <taxon>Streptosporangiales</taxon>
        <taxon>Thermomonosporaceae</taxon>
        <taxon>Actinomadura</taxon>
    </lineage>
</organism>
<dbReference type="InterPro" id="IPR016032">
    <property type="entry name" value="Sig_transdc_resp-reg_C-effctor"/>
</dbReference>
<gene>
    <name evidence="4" type="ORF">ACFPCY_13600</name>
</gene>
<evidence type="ECO:0000256" key="2">
    <source>
        <dbReference type="ARBA" id="ARBA00022840"/>
    </source>
</evidence>
<dbReference type="CDD" id="cd06170">
    <property type="entry name" value="LuxR_C_like"/>
    <property type="match status" value="1"/>
</dbReference>
<proteinExistence type="predicted"/>
<reference evidence="5" key="1">
    <citation type="journal article" date="2019" name="Int. J. Syst. Evol. Microbiol.">
        <title>The Global Catalogue of Microorganisms (GCM) 10K type strain sequencing project: providing services to taxonomists for standard genome sequencing and annotation.</title>
        <authorList>
            <consortium name="The Broad Institute Genomics Platform"/>
            <consortium name="The Broad Institute Genome Sequencing Center for Infectious Disease"/>
            <person name="Wu L."/>
            <person name="Ma J."/>
        </authorList>
    </citation>
    <scope>NUCLEOTIDE SEQUENCE [LARGE SCALE GENOMIC DNA]</scope>
    <source>
        <strain evidence="5">KLKA75</strain>
    </source>
</reference>
<dbReference type="PANTHER" id="PTHR16305">
    <property type="entry name" value="TESTICULAR SOLUBLE ADENYLYL CYCLASE"/>
    <property type="match status" value="1"/>
</dbReference>
<dbReference type="Gene3D" id="1.10.10.10">
    <property type="entry name" value="Winged helix-like DNA-binding domain superfamily/Winged helix DNA-binding domain"/>
    <property type="match status" value="1"/>
</dbReference>
<protein>
    <submittedName>
        <fullName evidence="4">AAA family ATPase</fullName>
    </submittedName>
</protein>
<dbReference type="Proteomes" id="UP001595872">
    <property type="component" value="Unassembled WGS sequence"/>
</dbReference>
<dbReference type="SMART" id="SM00421">
    <property type="entry name" value="HTH_LUXR"/>
    <property type="match status" value="1"/>
</dbReference>
<dbReference type="PRINTS" id="PR00038">
    <property type="entry name" value="HTHLUXR"/>
</dbReference>
<dbReference type="Gene3D" id="1.25.40.10">
    <property type="entry name" value="Tetratricopeptide repeat domain"/>
    <property type="match status" value="1"/>
</dbReference>
<dbReference type="Pfam" id="PF00196">
    <property type="entry name" value="GerE"/>
    <property type="match status" value="1"/>
</dbReference>
<dbReference type="SUPFAM" id="SSF48452">
    <property type="entry name" value="TPR-like"/>
    <property type="match status" value="1"/>
</dbReference>
<feature type="domain" description="HTH luxR-type" evidence="3">
    <location>
        <begin position="903"/>
        <end position="968"/>
    </location>
</feature>
<dbReference type="EMBL" id="JBHSIT010000003">
    <property type="protein sequence ID" value="MFC4908364.1"/>
    <property type="molecule type" value="Genomic_DNA"/>
</dbReference>
<accession>A0ABV9TWM3</accession>
<dbReference type="Gene3D" id="3.40.50.300">
    <property type="entry name" value="P-loop containing nucleotide triphosphate hydrolases"/>
    <property type="match status" value="1"/>
</dbReference>
<dbReference type="InterPro" id="IPR000792">
    <property type="entry name" value="Tscrpt_reg_LuxR_C"/>
</dbReference>
<evidence type="ECO:0000259" key="3">
    <source>
        <dbReference type="PROSITE" id="PS50043"/>
    </source>
</evidence>
<dbReference type="SUPFAM" id="SSF46894">
    <property type="entry name" value="C-terminal effector domain of the bipartite response regulators"/>
    <property type="match status" value="1"/>
</dbReference>